<dbReference type="RefSeq" id="XP_033573752.1">
    <property type="nucleotide sequence ID" value="XM_033720576.1"/>
</dbReference>
<name>A0A6A6YE04_9PEZI</name>
<evidence type="ECO:0000313" key="4">
    <source>
        <dbReference type="RefSeq" id="XP_033573752.1"/>
    </source>
</evidence>
<dbReference type="EMBL" id="MU003706">
    <property type="protein sequence ID" value="KAF2806788.1"/>
    <property type="molecule type" value="Genomic_DNA"/>
</dbReference>
<sequence length="206" mass="22507">MLHPAARTRTLSLSLAHGISLQTSDLPASPPSTTTTTPTTPRTPRWSHRFSFGRLTAEIAAVPLAPPLIYPSSDAVAVPSRPSPHTTTPLTFAHMDWALPTYGEHYSPPDNSRVRRRESDWPTRREIEAEAGCVIAYPGEASRGSRVRYREVLGEAEESGDEVGTVEDVERKRRRSSVVDGLKKGLGWVRRLSAGSGRKGSVDAVE</sequence>
<dbReference type="AlphaFoldDB" id="A0A6A6YE04"/>
<reference evidence="2 4" key="1">
    <citation type="journal article" date="2020" name="Stud. Mycol.">
        <title>101 Dothideomycetes genomes: a test case for predicting lifestyles and emergence of pathogens.</title>
        <authorList>
            <person name="Haridas S."/>
            <person name="Albert R."/>
            <person name="Binder M."/>
            <person name="Bloem J."/>
            <person name="Labutti K."/>
            <person name="Salamov A."/>
            <person name="Andreopoulos B."/>
            <person name="Baker S."/>
            <person name="Barry K."/>
            <person name="Bills G."/>
            <person name="Bluhm B."/>
            <person name="Cannon C."/>
            <person name="Castanera R."/>
            <person name="Culley D."/>
            <person name="Daum C."/>
            <person name="Ezra D."/>
            <person name="Gonzalez J."/>
            <person name="Henrissat B."/>
            <person name="Kuo A."/>
            <person name="Liang C."/>
            <person name="Lipzen A."/>
            <person name="Lutzoni F."/>
            <person name="Magnuson J."/>
            <person name="Mondo S."/>
            <person name="Nolan M."/>
            <person name="Ohm R."/>
            <person name="Pangilinan J."/>
            <person name="Park H.-J."/>
            <person name="Ramirez L."/>
            <person name="Alfaro M."/>
            <person name="Sun H."/>
            <person name="Tritt A."/>
            <person name="Yoshinaga Y."/>
            <person name="Zwiers L.-H."/>
            <person name="Turgeon B."/>
            <person name="Goodwin S."/>
            <person name="Spatafora J."/>
            <person name="Crous P."/>
            <person name="Grigoriev I."/>
        </authorList>
    </citation>
    <scope>NUCLEOTIDE SEQUENCE</scope>
    <source>
        <strain evidence="2 4">CBS 304.34</strain>
    </source>
</reference>
<feature type="compositionally biased region" description="Low complexity" evidence="1">
    <location>
        <begin position="31"/>
        <end position="44"/>
    </location>
</feature>
<dbReference type="GeneID" id="54461469"/>
<evidence type="ECO:0000256" key="1">
    <source>
        <dbReference type="SAM" id="MobiDB-lite"/>
    </source>
</evidence>
<feature type="region of interest" description="Disordered" evidence="1">
    <location>
        <begin position="22"/>
        <end position="46"/>
    </location>
</feature>
<protein>
    <submittedName>
        <fullName evidence="2 4">Uncharacterized protein</fullName>
    </submittedName>
</protein>
<accession>A0A6A6YE04</accession>
<reference evidence="4" key="2">
    <citation type="submission" date="2020-04" db="EMBL/GenBank/DDBJ databases">
        <authorList>
            <consortium name="NCBI Genome Project"/>
        </authorList>
    </citation>
    <scope>NUCLEOTIDE SEQUENCE</scope>
    <source>
        <strain evidence="4">CBS 304.34</strain>
    </source>
</reference>
<keyword evidence="3" id="KW-1185">Reference proteome</keyword>
<reference evidence="4" key="3">
    <citation type="submission" date="2025-04" db="UniProtKB">
        <authorList>
            <consortium name="RefSeq"/>
        </authorList>
    </citation>
    <scope>IDENTIFICATION</scope>
    <source>
        <strain evidence="4">CBS 304.34</strain>
    </source>
</reference>
<proteinExistence type="predicted"/>
<gene>
    <name evidence="2 4" type="ORF">BDZ99DRAFT_465577</name>
</gene>
<evidence type="ECO:0000313" key="3">
    <source>
        <dbReference type="Proteomes" id="UP000504636"/>
    </source>
</evidence>
<organism evidence="2">
    <name type="scientific">Mytilinidion resinicola</name>
    <dbReference type="NCBI Taxonomy" id="574789"/>
    <lineage>
        <taxon>Eukaryota</taxon>
        <taxon>Fungi</taxon>
        <taxon>Dikarya</taxon>
        <taxon>Ascomycota</taxon>
        <taxon>Pezizomycotina</taxon>
        <taxon>Dothideomycetes</taxon>
        <taxon>Pleosporomycetidae</taxon>
        <taxon>Mytilinidiales</taxon>
        <taxon>Mytilinidiaceae</taxon>
        <taxon>Mytilinidion</taxon>
    </lineage>
</organism>
<dbReference type="Proteomes" id="UP000504636">
    <property type="component" value="Unplaced"/>
</dbReference>
<evidence type="ECO:0000313" key="2">
    <source>
        <dbReference type="EMBL" id="KAF2806788.1"/>
    </source>
</evidence>